<comment type="caution">
    <text evidence="3">The sequence shown here is derived from an EMBL/GenBank/DDBJ whole genome shotgun (WGS) entry which is preliminary data.</text>
</comment>
<name>A0AAN8YFN2_SOLBU</name>
<evidence type="ECO:0000259" key="2">
    <source>
        <dbReference type="SMART" id="SM00768"/>
    </source>
</evidence>
<keyword evidence="1" id="KW-0732">Signal</keyword>
<reference evidence="3 4" key="1">
    <citation type="submission" date="2024-02" db="EMBL/GenBank/DDBJ databases">
        <title>de novo genome assembly of Solanum bulbocastanum strain 11H21.</title>
        <authorList>
            <person name="Hosaka A.J."/>
        </authorList>
    </citation>
    <scope>NUCLEOTIDE SEQUENCE [LARGE SCALE GENOMIC DNA]</scope>
    <source>
        <tissue evidence="3">Young leaves</tissue>
    </source>
</reference>
<organism evidence="3 4">
    <name type="scientific">Solanum bulbocastanum</name>
    <name type="common">Wild potato</name>
    <dbReference type="NCBI Taxonomy" id="147425"/>
    <lineage>
        <taxon>Eukaryota</taxon>
        <taxon>Viridiplantae</taxon>
        <taxon>Streptophyta</taxon>
        <taxon>Embryophyta</taxon>
        <taxon>Tracheophyta</taxon>
        <taxon>Spermatophyta</taxon>
        <taxon>Magnoliopsida</taxon>
        <taxon>eudicotyledons</taxon>
        <taxon>Gunneridae</taxon>
        <taxon>Pentapetalae</taxon>
        <taxon>asterids</taxon>
        <taxon>lamiids</taxon>
        <taxon>Solanales</taxon>
        <taxon>Solanaceae</taxon>
        <taxon>Solanoideae</taxon>
        <taxon>Solaneae</taxon>
        <taxon>Solanum</taxon>
    </lineage>
</organism>
<dbReference type="Proteomes" id="UP001371456">
    <property type="component" value="Unassembled WGS sequence"/>
</dbReference>
<dbReference type="PANTHER" id="PTHR31044">
    <property type="entry name" value="BETA-1,3 GLUCANASE"/>
    <property type="match status" value="1"/>
</dbReference>
<feature type="domain" description="X8" evidence="2">
    <location>
        <begin position="4"/>
        <end position="87"/>
    </location>
</feature>
<dbReference type="SMART" id="SM00768">
    <property type="entry name" value="X8"/>
    <property type="match status" value="1"/>
</dbReference>
<dbReference type="PANTHER" id="PTHR31044:SF126">
    <property type="entry name" value="GLYCOSYL HYDROLASE FAMILY 17 PROTEIN"/>
    <property type="match status" value="1"/>
</dbReference>
<evidence type="ECO:0000313" key="4">
    <source>
        <dbReference type="Proteomes" id="UP001371456"/>
    </source>
</evidence>
<sequence length="151" mass="16738">MTNRWCMFDGDKSNMDLVKKNYSIACEEAVCTKLEQGASCGELSDESKISCAFNAYFQKNKQREEYCNFNGLGKITTINPAVEKCVFPIEILSFQDQVAGFDKSSGPFHLLTLSPYISPANSSAIFISGQLLGDIISGQLELEVKFKEKHG</sequence>
<proteinExistence type="predicted"/>
<dbReference type="Pfam" id="PF07983">
    <property type="entry name" value="X8"/>
    <property type="match status" value="1"/>
</dbReference>
<dbReference type="GO" id="GO:0009506">
    <property type="term" value="C:plasmodesma"/>
    <property type="evidence" value="ECO:0007669"/>
    <property type="project" value="UniProtKB-ARBA"/>
</dbReference>
<keyword evidence="4" id="KW-1185">Reference proteome</keyword>
<gene>
    <name evidence="3" type="ORF">RDI58_010101</name>
</gene>
<dbReference type="EMBL" id="JBANQN010000004">
    <property type="protein sequence ID" value="KAK6791020.1"/>
    <property type="molecule type" value="Genomic_DNA"/>
</dbReference>
<evidence type="ECO:0000256" key="1">
    <source>
        <dbReference type="ARBA" id="ARBA00022729"/>
    </source>
</evidence>
<evidence type="ECO:0000313" key="3">
    <source>
        <dbReference type="EMBL" id="KAK6791020.1"/>
    </source>
</evidence>
<dbReference type="InterPro" id="IPR044788">
    <property type="entry name" value="X8_dom_prot"/>
</dbReference>
<accession>A0AAN8YFN2</accession>
<dbReference type="AlphaFoldDB" id="A0AAN8YFN2"/>
<dbReference type="InterPro" id="IPR012946">
    <property type="entry name" value="X8"/>
</dbReference>
<dbReference type="Gene3D" id="1.20.58.1040">
    <property type="match status" value="1"/>
</dbReference>
<protein>
    <recommendedName>
        <fullName evidence="2">X8 domain-containing protein</fullName>
    </recommendedName>
</protein>